<reference evidence="1" key="1">
    <citation type="submission" date="2019-06" db="EMBL/GenBank/DDBJ databases">
        <authorList>
            <person name="Zheng W."/>
        </authorList>
    </citation>
    <scope>NUCLEOTIDE SEQUENCE</scope>
    <source>
        <strain evidence="1">QDHG01</strain>
    </source>
</reference>
<comment type="caution">
    <text evidence="1">The sequence shown here is derived from an EMBL/GenBank/DDBJ whole genome shotgun (WGS) entry which is preliminary data.</text>
</comment>
<proteinExistence type="predicted"/>
<evidence type="ECO:0000313" key="1">
    <source>
        <dbReference type="EMBL" id="TNV71046.1"/>
    </source>
</evidence>
<evidence type="ECO:0000313" key="2">
    <source>
        <dbReference type="Proteomes" id="UP000785679"/>
    </source>
</evidence>
<gene>
    <name evidence="1" type="ORF">FGO68_gene9465</name>
</gene>
<dbReference type="AlphaFoldDB" id="A0A8J8SUQ9"/>
<protein>
    <submittedName>
        <fullName evidence="1">Uncharacterized protein</fullName>
    </submittedName>
</protein>
<organism evidence="1 2">
    <name type="scientific">Halteria grandinella</name>
    <dbReference type="NCBI Taxonomy" id="5974"/>
    <lineage>
        <taxon>Eukaryota</taxon>
        <taxon>Sar</taxon>
        <taxon>Alveolata</taxon>
        <taxon>Ciliophora</taxon>
        <taxon>Intramacronucleata</taxon>
        <taxon>Spirotrichea</taxon>
        <taxon>Stichotrichia</taxon>
        <taxon>Sporadotrichida</taxon>
        <taxon>Halteriidae</taxon>
        <taxon>Halteria</taxon>
    </lineage>
</organism>
<keyword evidence="2" id="KW-1185">Reference proteome</keyword>
<dbReference type="EMBL" id="RRYP01030951">
    <property type="protein sequence ID" value="TNV71046.1"/>
    <property type="molecule type" value="Genomic_DNA"/>
</dbReference>
<name>A0A8J8SUQ9_HALGN</name>
<sequence>MVLTWAKAYYLPDYAFSIVTASLQENAFGVVTAYKGSITPPLDEYAMIIEYPEMKVALMNKHATYYSARSLFLKDKANLIVATYIPGAAVTYYITNANTGAQTCLNTNKPFREVYPVGDDVSYFHLITNQKGRDNINRRVVSSITDYKTLSGYRTRDAKAVCLKAPDQGYNEPAYLGYEYLYIASVCSNSIVYTKILIEEYQAPTHSHLEYLSNIFGSQAVSIDILSFTRRAQSVGITIFADILTGKIYLQTVYFNIGSSELYLIGQKNSVESLVSLKFVRTDFILYSDFSKDLRLQSGSFSFPN</sequence>
<accession>A0A8J8SUQ9</accession>
<dbReference type="Proteomes" id="UP000785679">
    <property type="component" value="Unassembled WGS sequence"/>
</dbReference>